<dbReference type="InterPro" id="IPR032816">
    <property type="entry name" value="VTT_dom"/>
</dbReference>
<keyword evidence="4 6" id="KW-1133">Transmembrane helix</keyword>
<keyword evidence="3 6" id="KW-0812">Transmembrane</keyword>
<protein>
    <recommendedName>
        <fullName evidence="6">TVP38/TMEM64 family membrane protein</fullName>
    </recommendedName>
</protein>
<dbReference type="InParanoid" id="A0A517S915"/>
<proteinExistence type="inferred from homology"/>
<evidence type="ECO:0000256" key="1">
    <source>
        <dbReference type="ARBA" id="ARBA00004651"/>
    </source>
</evidence>
<comment type="similarity">
    <text evidence="6">Belongs to the TVP38/TMEM64 family.</text>
</comment>
<dbReference type="Pfam" id="PF09335">
    <property type="entry name" value="VTT_dom"/>
    <property type="match status" value="1"/>
</dbReference>
<dbReference type="InterPro" id="IPR015414">
    <property type="entry name" value="TMEM64"/>
</dbReference>
<keyword evidence="2 6" id="KW-1003">Cell membrane</keyword>
<accession>A0A517S915</accession>
<comment type="caution">
    <text evidence="6">Lacks conserved residue(s) required for the propagation of feature annotation.</text>
</comment>
<dbReference type="AlphaFoldDB" id="A0A517S915"/>
<comment type="subcellular location">
    <subcellularLocation>
        <location evidence="1 6">Cell membrane</location>
        <topology evidence="1 6">Multi-pass membrane protein</topology>
    </subcellularLocation>
</comment>
<feature type="domain" description="VTT" evidence="7">
    <location>
        <begin position="62"/>
        <end position="179"/>
    </location>
</feature>
<organism evidence="8 9">
    <name type="scientific">Caulifigura coniformis</name>
    <dbReference type="NCBI Taxonomy" id="2527983"/>
    <lineage>
        <taxon>Bacteria</taxon>
        <taxon>Pseudomonadati</taxon>
        <taxon>Planctomycetota</taxon>
        <taxon>Planctomycetia</taxon>
        <taxon>Planctomycetales</taxon>
        <taxon>Planctomycetaceae</taxon>
        <taxon>Caulifigura</taxon>
    </lineage>
</organism>
<keyword evidence="5 6" id="KW-0472">Membrane</keyword>
<reference evidence="8 9" key="1">
    <citation type="submission" date="2019-02" db="EMBL/GenBank/DDBJ databases">
        <title>Deep-cultivation of Planctomycetes and their phenomic and genomic characterization uncovers novel biology.</title>
        <authorList>
            <person name="Wiegand S."/>
            <person name="Jogler M."/>
            <person name="Boedeker C."/>
            <person name="Pinto D."/>
            <person name="Vollmers J."/>
            <person name="Rivas-Marin E."/>
            <person name="Kohn T."/>
            <person name="Peeters S.H."/>
            <person name="Heuer A."/>
            <person name="Rast P."/>
            <person name="Oberbeckmann S."/>
            <person name="Bunk B."/>
            <person name="Jeske O."/>
            <person name="Meyerdierks A."/>
            <person name="Storesund J.E."/>
            <person name="Kallscheuer N."/>
            <person name="Luecker S."/>
            <person name="Lage O.M."/>
            <person name="Pohl T."/>
            <person name="Merkel B.J."/>
            <person name="Hornburger P."/>
            <person name="Mueller R.-W."/>
            <person name="Bruemmer F."/>
            <person name="Labrenz M."/>
            <person name="Spormann A.M."/>
            <person name="Op den Camp H."/>
            <person name="Overmann J."/>
            <person name="Amann R."/>
            <person name="Jetten M.S.M."/>
            <person name="Mascher T."/>
            <person name="Medema M.H."/>
            <person name="Devos D.P."/>
            <person name="Kaster A.-K."/>
            <person name="Ovreas L."/>
            <person name="Rohde M."/>
            <person name="Galperin M.Y."/>
            <person name="Jogler C."/>
        </authorList>
    </citation>
    <scope>NUCLEOTIDE SEQUENCE [LARGE SCALE GENOMIC DNA]</scope>
    <source>
        <strain evidence="8 9">Pan44</strain>
    </source>
</reference>
<feature type="transmembrane region" description="Helical" evidence="6">
    <location>
        <begin position="74"/>
        <end position="100"/>
    </location>
</feature>
<evidence type="ECO:0000313" key="9">
    <source>
        <dbReference type="Proteomes" id="UP000315700"/>
    </source>
</evidence>
<evidence type="ECO:0000259" key="7">
    <source>
        <dbReference type="Pfam" id="PF09335"/>
    </source>
</evidence>
<gene>
    <name evidence="8" type="ORF">Pan44_06300</name>
</gene>
<evidence type="ECO:0000256" key="6">
    <source>
        <dbReference type="RuleBase" id="RU366058"/>
    </source>
</evidence>
<dbReference type="GO" id="GO:0005886">
    <property type="term" value="C:plasma membrane"/>
    <property type="evidence" value="ECO:0007669"/>
    <property type="project" value="UniProtKB-SubCell"/>
</dbReference>
<dbReference type="RefSeq" id="WP_197453794.1">
    <property type="nucleotide sequence ID" value="NZ_CP036271.1"/>
</dbReference>
<feature type="transmembrane region" description="Helical" evidence="6">
    <location>
        <begin position="198"/>
        <end position="217"/>
    </location>
</feature>
<dbReference type="PANTHER" id="PTHR12677">
    <property type="entry name" value="GOLGI APPARATUS MEMBRANE PROTEIN TVP38-RELATED"/>
    <property type="match status" value="1"/>
</dbReference>
<dbReference type="KEGG" id="ccos:Pan44_06300"/>
<sequence length="254" mass="27337">MLLFSCIFVIGFILLSVLVGKSALLEQVAGEEAALREWKERHPFALNAGLFFASATVLALPVPGSMLTTLVVGWLSGFATGMVIASFASAMAASITFLVVRKWVWLREASVDASFRRLAALSGPDASWVLFSLRMIPGLPFFMVNAGMAATSISLPRFWLTTQFGTLPMLLMLVSLGSQFPTLKALARQDLSDLFPPSLVIGMATLGILMLVTRRLIRRGMARRLVLSGNSIASAPATVEHELVGNLLPRTSGP</sequence>
<evidence type="ECO:0000256" key="5">
    <source>
        <dbReference type="ARBA" id="ARBA00023136"/>
    </source>
</evidence>
<dbReference type="EMBL" id="CP036271">
    <property type="protein sequence ID" value="QDT52618.1"/>
    <property type="molecule type" value="Genomic_DNA"/>
</dbReference>
<dbReference type="PANTHER" id="PTHR12677:SF59">
    <property type="entry name" value="GOLGI APPARATUS MEMBRANE PROTEIN TVP38-RELATED"/>
    <property type="match status" value="1"/>
</dbReference>
<keyword evidence="9" id="KW-1185">Reference proteome</keyword>
<evidence type="ECO:0000256" key="3">
    <source>
        <dbReference type="ARBA" id="ARBA00022692"/>
    </source>
</evidence>
<evidence type="ECO:0000256" key="2">
    <source>
        <dbReference type="ARBA" id="ARBA00022475"/>
    </source>
</evidence>
<feature type="transmembrane region" description="Helical" evidence="6">
    <location>
        <begin position="158"/>
        <end position="178"/>
    </location>
</feature>
<name>A0A517S915_9PLAN</name>
<evidence type="ECO:0000313" key="8">
    <source>
        <dbReference type="EMBL" id="QDT52618.1"/>
    </source>
</evidence>
<evidence type="ECO:0000256" key="4">
    <source>
        <dbReference type="ARBA" id="ARBA00022989"/>
    </source>
</evidence>
<feature type="transmembrane region" description="Helical" evidence="6">
    <location>
        <begin position="44"/>
        <end position="62"/>
    </location>
</feature>
<dbReference type="Proteomes" id="UP000315700">
    <property type="component" value="Chromosome"/>
</dbReference>